<evidence type="ECO:0000313" key="8">
    <source>
        <dbReference type="EMBL" id="TQE91633.1"/>
    </source>
</evidence>
<feature type="transmembrane region" description="Helical" evidence="7">
    <location>
        <begin position="7"/>
        <end position="24"/>
    </location>
</feature>
<feature type="transmembrane region" description="Helical" evidence="7">
    <location>
        <begin position="96"/>
        <end position="119"/>
    </location>
</feature>
<feature type="transmembrane region" description="Helical" evidence="7">
    <location>
        <begin position="55"/>
        <end position="76"/>
    </location>
</feature>
<dbReference type="RefSeq" id="WP_141601576.1">
    <property type="nucleotide sequence ID" value="NZ_VIGD01000004.1"/>
</dbReference>
<keyword evidence="8" id="KW-0282">Flagellum</keyword>
<evidence type="ECO:0000256" key="2">
    <source>
        <dbReference type="ARBA" id="ARBA00008835"/>
    </source>
</evidence>
<dbReference type="PANTHER" id="PTHR30161:SF1">
    <property type="entry name" value="FLAGELLAR BIOSYNTHESIS PROTEIN FLHA-RELATED"/>
    <property type="match status" value="1"/>
</dbReference>
<sequence>MKFRDLGVLAFIIVIVAMLVIPLPTWLLSFLIIINITLSLIVLLTAMNMKEALEFAIFPSIILILTLFRLAISISTTRAILSQGDAGDVIDTFGEFVTGGNILVGLVIFLLLVIVNFIVITKGSERVSEVAARFTLDAMPGKQMSIDADLNAGLISEKEARERRDKVSKEADFYGAMDGATKFVKGDAIASIILVFINLIFGLIIGMLQLGYSFSDAANHFSKLTVGDGLVAQIPALLVSTATGLVVTRAASDGNFGEDVIGQLFSQARLLYVAAGTIFLLGLLTPIPDWITIPVAGLLAAGAYLMSRRKEEDPEELLEMEEELATDTMKSPENVVNLLNVDPIEFEFGYGLIPLVDAQQGGDLLDRVVMIRRQLALELGLVIPVVRIRDNIQLRPNEYRIKIKGNEMARGELLLDHYLAMSPGDDDSIEGIDTIEPSFGLPAKWITEEKKEEAEMLGYTVVDPPSVVSTHLTEVIRANAHELLGRQETKQLIDHLRETHSILVDELTPAPLSIGEIQKVLAKLLKENVSIRNLPVIFETLADYAKLTSDTDLLTEYVRQALARQITRQYVQEGSPLKVITVPAKLEKIIADSVQQTEHGNYLAMDPQESQNVLESIAREVEKVSYMEQTPIILCSPGIRMYLRQLTERYFPQIPILSYNELDANVEIQSVGVVTVE</sequence>
<evidence type="ECO:0000313" key="9">
    <source>
        <dbReference type="Proteomes" id="UP000315753"/>
    </source>
</evidence>
<dbReference type="Gene3D" id="1.10.8.540">
    <property type="entry name" value="FHIPEP family, domain 3"/>
    <property type="match status" value="1"/>
</dbReference>
<keyword evidence="5 7" id="KW-1133">Transmembrane helix</keyword>
<dbReference type="NCBIfam" id="TIGR01398">
    <property type="entry name" value="FlhA"/>
    <property type="match status" value="1"/>
</dbReference>
<dbReference type="InterPro" id="IPR042193">
    <property type="entry name" value="FHIPEP_3"/>
</dbReference>
<dbReference type="Proteomes" id="UP000315753">
    <property type="component" value="Unassembled WGS sequence"/>
</dbReference>
<keyword evidence="4 7" id="KW-0812">Transmembrane</keyword>
<dbReference type="GO" id="GO:0005886">
    <property type="term" value="C:plasma membrane"/>
    <property type="evidence" value="ECO:0007669"/>
    <property type="project" value="UniProtKB-SubCell"/>
</dbReference>
<dbReference type="PROSITE" id="PS00994">
    <property type="entry name" value="FHIPEP"/>
    <property type="match status" value="1"/>
</dbReference>
<dbReference type="GO" id="GO:0009306">
    <property type="term" value="P:protein secretion"/>
    <property type="evidence" value="ECO:0007669"/>
    <property type="project" value="InterPro"/>
</dbReference>
<dbReference type="InterPro" id="IPR042194">
    <property type="entry name" value="FHIPEP_1"/>
</dbReference>
<dbReference type="Gene3D" id="3.40.30.60">
    <property type="entry name" value="FHIPEP family, domain 1"/>
    <property type="match status" value="1"/>
</dbReference>
<dbReference type="PANTHER" id="PTHR30161">
    <property type="entry name" value="FLAGELLAR EXPORT PROTEIN, MEMBRANE FLHA SUBUNIT-RELATED"/>
    <property type="match status" value="1"/>
</dbReference>
<dbReference type="InterPro" id="IPR001712">
    <property type="entry name" value="T3SS_FHIPEP"/>
</dbReference>
<dbReference type="Pfam" id="PF00771">
    <property type="entry name" value="FHIPEP"/>
    <property type="match status" value="1"/>
</dbReference>
<keyword evidence="8" id="KW-0969">Cilium</keyword>
<keyword evidence="7" id="KW-1006">Bacterial flagellum protein export</keyword>
<dbReference type="Gene3D" id="3.40.50.12790">
    <property type="entry name" value="FHIPEP family, domain 4"/>
    <property type="match status" value="1"/>
</dbReference>
<accession>A0A540V640</accession>
<name>A0A540V640_9BACL</name>
<dbReference type="OrthoDB" id="9759185at2"/>
<comment type="function">
    <text evidence="7">Required for formation of the rod structure of the flagellar apparatus. Together with FliI and FliH, may constitute the export apparatus of flagellin.</text>
</comment>
<proteinExistence type="inferred from homology"/>
<dbReference type="InterPro" id="IPR042196">
    <property type="entry name" value="FHIPEP_4"/>
</dbReference>
<evidence type="ECO:0000256" key="1">
    <source>
        <dbReference type="ARBA" id="ARBA00004651"/>
    </source>
</evidence>
<dbReference type="InterPro" id="IPR025505">
    <property type="entry name" value="FHIPEP_CS"/>
</dbReference>
<comment type="caution">
    <text evidence="8">The sequence shown here is derived from an EMBL/GenBank/DDBJ whole genome shotgun (WGS) entry which is preliminary data.</text>
</comment>
<keyword evidence="9" id="KW-1185">Reference proteome</keyword>
<evidence type="ECO:0000256" key="7">
    <source>
        <dbReference type="RuleBase" id="RU364093"/>
    </source>
</evidence>
<dbReference type="PIRSF" id="PIRSF005419">
    <property type="entry name" value="FlhA"/>
    <property type="match status" value="1"/>
</dbReference>
<feature type="transmembrane region" description="Helical" evidence="7">
    <location>
        <begin position="264"/>
        <end position="284"/>
    </location>
</feature>
<dbReference type="EMBL" id="VIGD01000004">
    <property type="protein sequence ID" value="TQE91633.1"/>
    <property type="molecule type" value="Genomic_DNA"/>
</dbReference>
<evidence type="ECO:0000256" key="5">
    <source>
        <dbReference type="ARBA" id="ARBA00022989"/>
    </source>
</evidence>
<organism evidence="8 9">
    <name type="scientific">Ureibacillus terrenus</name>
    <dbReference type="NCBI Taxonomy" id="118246"/>
    <lineage>
        <taxon>Bacteria</taxon>
        <taxon>Bacillati</taxon>
        <taxon>Bacillota</taxon>
        <taxon>Bacilli</taxon>
        <taxon>Bacillales</taxon>
        <taxon>Caryophanaceae</taxon>
        <taxon>Ureibacillus</taxon>
    </lineage>
</organism>
<keyword evidence="3 7" id="KW-1003">Cell membrane</keyword>
<keyword evidence="8" id="KW-0966">Cell projection</keyword>
<dbReference type="GO" id="GO:0044780">
    <property type="term" value="P:bacterial-type flagellum assembly"/>
    <property type="evidence" value="ECO:0007669"/>
    <property type="project" value="InterPro"/>
</dbReference>
<keyword evidence="7" id="KW-0653">Protein transport</keyword>
<keyword evidence="7" id="KW-1005">Bacterial flagellum biogenesis</keyword>
<feature type="transmembrane region" description="Helical" evidence="7">
    <location>
        <begin position="188"/>
        <end position="210"/>
    </location>
</feature>
<comment type="subcellular location">
    <subcellularLocation>
        <location evidence="1 7">Cell membrane</location>
        <topology evidence="1 7">Multi-pass membrane protein</topology>
    </subcellularLocation>
</comment>
<evidence type="ECO:0000256" key="3">
    <source>
        <dbReference type="ARBA" id="ARBA00022475"/>
    </source>
</evidence>
<comment type="similarity">
    <text evidence="2 7">Belongs to the FHIPEP (flagella/HR/invasion proteins export pore) family.</text>
</comment>
<dbReference type="AlphaFoldDB" id="A0A540V640"/>
<feature type="transmembrane region" description="Helical" evidence="7">
    <location>
        <begin position="230"/>
        <end position="252"/>
    </location>
</feature>
<evidence type="ECO:0000256" key="6">
    <source>
        <dbReference type="ARBA" id="ARBA00023136"/>
    </source>
</evidence>
<dbReference type="PRINTS" id="PR00949">
    <property type="entry name" value="TYPE3IMAPROT"/>
</dbReference>
<keyword evidence="7" id="KW-0813">Transport</keyword>
<dbReference type="InterPro" id="IPR006301">
    <property type="entry name" value="FlhA"/>
</dbReference>
<reference evidence="8 9" key="1">
    <citation type="submission" date="2019-06" db="EMBL/GenBank/DDBJ databases">
        <title>Genome sequence of Ureibacillus terrenus.</title>
        <authorList>
            <person name="Maclea K.S."/>
            <person name="Simoes M."/>
        </authorList>
    </citation>
    <scope>NUCLEOTIDE SEQUENCE [LARGE SCALE GENOMIC DNA]</scope>
    <source>
        <strain evidence="8 9">ATCC BAA-384</strain>
    </source>
</reference>
<feature type="transmembrane region" description="Helical" evidence="7">
    <location>
        <begin position="30"/>
        <end position="48"/>
    </location>
</feature>
<keyword evidence="6 7" id="KW-0472">Membrane</keyword>
<protein>
    <recommendedName>
        <fullName evidence="7">Flagellar biosynthesis protein FlhA</fullName>
    </recommendedName>
</protein>
<evidence type="ECO:0000256" key="4">
    <source>
        <dbReference type="ARBA" id="ARBA00022692"/>
    </source>
</evidence>
<gene>
    <name evidence="7 8" type="primary">flhA</name>
    <name evidence="8" type="ORF">FKZ59_04650</name>
</gene>